<evidence type="ECO:0000313" key="3">
    <source>
        <dbReference type="Proteomes" id="UP000543030"/>
    </source>
</evidence>
<evidence type="ECO:0000256" key="1">
    <source>
        <dbReference type="SAM" id="Phobius"/>
    </source>
</evidence>
<keyword evidence="1" id="KW-1133">Transmembrane helix</keyword>
<gene>
    <name evidence="2" type="ORF">HNQ50_004406</name>
</gene>
<sequence>MLIFLAILLTVAGAAAVYVTAGNQSMLPQRAGATARRAGWAVILVSLCFWIEEFGAGAGVFGALVTLMLSWIALPFLALLPVFKTALGAR</sequence>
<dbReference type="EMBL" id="JACHHN010000012">
    <property type="protein sequence ID" value="MBB5193648.1"/>
    <property type="molecule type" value="Genomic_DNA"/>
</dbReference>
<comment type="caution">
    <text evidence="2">The sequence shown here is derived from an EMBL/GenBank/DDBJ whole genome shotgun (WGS) entry which is preliminary data.</text>
</comment>
<dbReference type="AlphaFoldDB" id="A0A840RM94"/>
<feature type="transmembrane region" description="Helical" evidence="1">
    <location>
        <begin position="60"/>
        <end position="83"/>
    </location>
</feature>
<keyword evidence="1" id="KW-0812">Transmembrane</keyword>
<reference evidence="2 3" key="1">
    <citation type="submission" date="2020-08" db="EMBL/GenBank/DDBJ databases">
        <title>Genomic Encyclopedia of Type Strains, Phase IV (KMG-IV): sequencing the most valuable type-strain genomes for metagenomic binning, comparative biology and taxonomic classification.</title>
        <authorList>
            <person name="Goeker M."/>
        </authorList>
    </citation>
    <scope>NUCLEOTIDE SEQUENCE [LARGE SCALE GENOMIC DNA]</scope>
    <source>
        <strain evidence="2 3">DSM 18233</strain>
    </source>
</reference>
<evidence type="ECO:0000313" key="2">
    <source>
        <dbReference type="EMBL" id="MBB5193648.1"/>
    </source>
</evidence>
<dbReference type="RefSeq" id="WP_184103506.1">
    <property type="nucleotide sequence ID" value="NZ_JACHHN010000012.1"/>
</dbReference>
<organism evidence="2 3">
    <name type="scientific">Silvimonas terrae</name>
    <dbReference type="NCBI Taxonomy" id="300266"/>
    <lineage>
        <taxon>Bacteria</taxon>
        <taxon>Pseudomonadati</taxon>
        <taxon>Pseudomonadota</taxon>
        <taxon>Betaproteobacteria</taxon>
        <taxon>Neisseriales</taxon>
        <taxon>Chitinibacteraceae</taxon>
        <taxon>Silvimonas</taxon>
    </lineage>
</organism>
<name>A0A840RM94_9NEIS</name>
<keyword evidence="3" id="KW-1185">Reference proteome</keyword>
<accession>A0A840RM94</accession>
<proteinExistence type="predicted"/>
<keyword evidence="1" id="KW-0472">Membrane</keyword>
<protein>
    <submittedName>
        <fullName evidence="2">Uncharacterized protein</fullName>
    </submittedName>
</protein>
<dbReference type="Proteomes" id="UP000543030">
    <property type="component" value="Unassembled WGS sequence"/>
</dbReference>